<evidence type="ECO:0000313" key="2">
    <source>
        <dbReference type="Proteomes" id="UP001059597"/>
    </source>
</evidence>
<dbReference type="Gene3D" id="1.10.357.10">
    <property type="entry name" value="Tetracycline Repressor, domain 2"/>
    <property type="match status" value="1"/>
</dbReference>
<dbReference type="Proteomes" id="UP001059597">
    <property type="component" value="Chromosome"/>
</dbReference>
<organism evidence="1 2">
    <name type="scientific">Streptomyces nigrescens</name>
    <dbReference type="NCBI Taxonomy" id="1920"/>
    <lineage>
        <taxon>Bacteria</taxon>
        <taxon>Bacillati</taxon>
        <taxon>Actinomycetota</taxon>
        <taxon>Actinomycetes</taxon>
        <taxon>Kitasatosporales</taxon>
        <taxon>Streptomycetaceae</taxon>
        <taxon>Streptomyces</taxon>
    </lineage>
</organism>
<sequence length="88" mass="9594">MTGRQGEGGQRLKIKLKYPVVIIQMNNGRTAGTDRRRQRVKEAIATADRDGTPLTAPAIARHPLGAGRRAAFEEILAAQLAHIEARIP</sequence>
<keyword evidence="2" id="KW-1185">Reference proteome</keyword>
<reference evidence="1" key="1">
    <citation type="submission" date="2022-06" db="EMBL/GenBank/DDBJ databases">
        <title>Complete genome sequence of Streptomyces nigrescens HEK616.</title>
        <authorList>
            <person name="Asamizu S."/>
            <person name="Onaka H."/>
        </authorList>
    </citation>
    <scope>NUCLEOTIDE SEQUENCE</scope>
    <source>
        <strain evidence="1">HEK616</strain>
    </source>
</reference>
<gene>
    <name evidence="1" type="ORF">HEK616_35790</name>
</gene>
<name>A0ABM7ZUP9_STRNI</name>
<evidence type="ECO:0000313" key="1">
    <source>
        <dbReference type="EMBL" id="BDM70092.1"/>
    </source>
</evidence>
<dbReference type="EMBL" id="AP026073">
    <property type="protein sequence ID" value="BDM70092.1"/>
    <property type="molecule type" value="Genomic_DNA"/>
</dbReference>
<protein>
    <submittedName>
        <fullName evidence="1">Uncharacterized protein</fullName>
    </submittedName>
</protein>
<accession>A0ABM7ZUP9</accession>
<proteinExistence type="predicted"/>